<dbReference type="Pfam" id="PF01687">
    <property type="entry name" value="Flavokinase"/>
    <property type="match status" value="1"/>
</dbReference>
<comment type="catalytic activity">
    <reaction evidence="7">
        <text>riboflavin + ATP = FMN + ADP + H(+)</text>
        <dbReference type="Rhea" id="RHEA:14357"/>
        <dbReference type="ChEBI" id="CHEBI:15378"/>
        <dbReference type="ChEBI" id="CHEBI:30616"/>
        <dbReference type="ChEBI" id="CHEBI:57986"/>
        <dbReference type="ChEBI" id="CHEBI:58210"/>
        <dbReference type="ChEBI" id="CHEBI:456216"/>
        <dbReference type="EC" id="2.7.1.26"/>
    </reaction>
</comment>
<protein>
    <recommendedName>
        <fullName evidence="1">riboflavin kinase</fullName>
        <ecNumber evidence="1">2.7.1.26</ecNumber>
    </recommendedName>
</protein>
<feature type="domain" description="Riboflavin kinase" evidence="9">
    <location>
        <begin position="1"/>
        <end position="122"/>
    </location>
</feature>
<dbReference type="Gene3D" id="2.40.30.30">
    <property type="entry name" value="Riboflavin kinase-like"/>
    <property type="match status" value="1"/>
</dbReference>
<gene>
    <name evidence="10" type="ORF">NBM05_01245</name>
</gene>
<keyword evidence="6" id="KW-0067">ATP-binding</keyword>
<dbReference type="PANTHER" id="PTHR22749:SF6">
    <property type="entry name" value="RIBOFLAVIN KINASE"/>
    <property type="match status" value="1"/>
</dbReference>
<dbReference type="GO" id="GO:0009398">
    <property type="term" value="P:FMN biosynthetic process"/>
    <property type="evidence" value="ECO:0007669"/>
    <property type="project" value="TreeGrafter"/>
</dbReference>
<evidence type="ECO:0000256" key="8">
    <source>
        <dbReference type="SAM" id="MobiDB-lite"/>
    </source>
</evidence>
<evidence type="ECO:0000256" key="5">
    <source>
        <dbReference type="ARBA" id="ARBA00022741"/>
    </source>
</evidence>
<dbReference type="GO" id="GO:0009231">
    <property type="term" value="P:riboflavin biosynthetic process"/>
    <property type="evidence" value="ECO:0007669"/>
    <property type="project" value="InterPro"/>
</dbReference>
<reference evidence="10" key="1">
    <citation type="submission" date="2022-06" db="EMBL/GenBank/DDBJ databases">
        <title>Rothia sp. isolated from sandalwood seedling.</title>
        <authorList>
            <person name="Tuikhar N."/>
            <person name="Kirdat K."/>
            <person name="Thorat V."/>
            <person name="Swetha P."/>
            <person name="Padma S."/>
            <person name="Sundararaj R."/>
            <person name="Yadav A."/>
        </authorList>
    </citation>
    <scope>NUCLEOTIDE SEQUENCE</scope>
    <source>
        <strain evidence="10">AR01</strain>
    </source>
</reference>
<keyword evidence="11" id="KW-1185">Reference proteome</keyword>
<keyword evidence="3" id="KW-0288">FMN</keyword>
<evidence type="ECO:0000256" key="1">
    <source>
        <dbReference type="ARBA" id="ARBA00012105"/>
    </source>
</evidence>
<dbReference type="RefSeq" id="WP_254164491.1">
    <property type="nucleotide sequence ID" value="NZ_JANAFB010000002.1"/>
</dbReference>
<dbReference type="Proteomes" id="UP001139502">
    <property type="component" value="Unassembled WGS sequence"/>
</dbReference>
<feature type="region of interest" description="Disordered" evidence="8">
    <location>
        <begin position="120"/>
        <end position="159"/>
    </location>
</feature>
<evidence type="ECO:0000256" key="6">
    <source>
        <dbReference type="ARBA" id="ARBA00022840"/>
    </source>
</evidence>
<evidence type="ECO:0000313" key="11">
    <source>
        <dbReference type="Proteomes" id="UP001139502"/>
    </source>
</evidence>
<dbReference type="InterPro" id="IPR015865">
    <property type="entry name" value="Riboflavin_kinase_bac/euk"/>
</dbReference>
<keyword evidence="5" id="KW-0547">Nucleotide-binding</keyword>
<evidence type="ECO:0000256" key="4">
    <source>
        <dbReference type="ARBA" id="ARBA00022679"/>
    </source>
</evidence>
<dbReference type="EC" id="2.7.1.26" evidence="1"/>
<sequence>MITITGTVASGDQRGRVLGFPTANIALEDREDLDGVWAGLVELEDGSAQLAAVSIGRRRTFYAEDSELLLEAHLIGFSGDLYGQTLRVTLRERLRGQVEFASVRELTDQMHRDVSRVLRAQAPGGSTPGGEAAAGGGGDARRAGVEGPSARRRTAGAAR</sequence>
<evidence type="ECO:0000259" key="9">
    <source>
        <dbReference type="SMART" id="SM00904"/>
    </source>
</evidence>
<keyword evidence="10" id="KW-0418">Kinase</keyword>
<evidence type="ECO:0000256" key="2">
    <source>
        <dbReference type="ARBA" id="ARBA00022630"/>
    </source>
</evidence>
<keyword evidence="2" id="KW-0285">Flavoprotein</keyword>
<keyword evidence="4" id="KW-0808">Transferase</keyword>
<dbReference type="GO" id="GO:0008531">
    <property type="term" value="F:riboflavin kinase activity"/>
    <property type="evidence" value="ECO:0007669"/>
    <property type="project" value="UniProtKB-EC"/>
</dbReference>
<dbReference type="EMBL" id="JANAFB010000002">
    <property type="protein sequence ID" value="MCP3424693.1"/>
    <property type="molecule type" value="Genomic_DNA"/>
</dbReference>
<dbReference type="SUPFAM" id="SSF82114">
    <property type="entry name" value="Riboflavin kinase-like"/>
    <property type="match status" value="1"/>
</dbReference>
<dbReference type="GO" id="GO:0005524">
    <property type="term" value="F:ATP binding"/>
    <property type="evidence" value="ECO:0007669"/>
    <property type="project" value="UniProtKB-KW"/>
</dbReference>
<evidence type="ECO:0000256" key="7">
    <source>
        <dbReference type="ARBA" id="ARBA00047880"/>
    </source>
</evidence>
<dbReference type="SMART" id="SM00904">
    <property type="entry name" value="Flavokinase"/>
    <property type="match status" value="1"/>
</dbReference>
<evidence type="ECO:0000256" key="3">
    <source>
        <dbReference type="ARBA" id="ARBA00022643"/>
    </source>
</evidence>
<evidence type="ECO:0000313" key="10">
    <source>
        <dbReference type="EMBL" id="MCP3424693.1"/>
    </source>
</evidence>
<organism evidence="10 11">
    <name type="scientific">Rothia santali</name>
    <dbReference type="NCBI Taxonomy" id="2949643"/>
    <lineage>
        <taxon>Bacteria</taxon>
        <taxon>Bacillati</taxon>
        <taxon>Actinomycetota</taxon>
        <taxon>Actinomycetes</taxon>
        <taxon>Micrococcales</taxon>
        <taxon>Micrococcaceae</taxon>
        <taxon>Rothia</taxon>
    </lineage>
</organism>
<dbReference type="InterPro" id="IPR023468">
    <property type="entry name" value="Riboflavin_kinase"/>
</dbReference>
<feature type="compositionally biased region" description="Gly residues" evidence="8">
    <location>
        <begin position="126"/>
        <end position="138"/>
    </location>
</feature>
<accession>A0A9X2HI48</accession>
<comment type="caution">
    <text evidence="10">The sequence shown here is derived from an EMBL/GenBank/DDBJ whole genome shotgun (WGS) entry which is preliminary data.</text>
</comment>
<dbReference type="PANTHER" id="PTHR22749">
    <property type="entry name" value="RIBOFLAVIN KINASE/FMN ADENYLYLTRANSFERASE"/>
    <property type="match status" value="1"/>
</dbReference>
<dbReference type="InterPro" id="IPR023465">
    <property type="entry name" value="Riboflavin_kinase_dom_sf"/>
</dbReference>
<feature type="compositionally biased region" description="Basic residues" evidence="8">
    <location>
        <begin position="150"/>
        <end position="159"/>
    </location>
</feature>
<name>A0A9X2HI48_9MICC</name>
<dbReference type="AlphaFoldDB" id="A0A9X2HI48"/>
<proteinExistence type="predicted"/>